<proteinExistence type="predicted"/>
<protein>
    <submittedName>
        <fullName evidence="3">Uncharacterized protein</fullName>
    </submittedName>
</protein>
<comment type="caution">
    <text evidence="3">The sequence shown here is derived from an EMBL/GenBank/DDBJ whole genome shotgun (WGS) entry which is preliminary data.</text>
</comment>
<name>S6G5W2_ANAPH</name>
<sequence length="1044" mass="115259">MAKRFLNDTEKKLLSLLKSVMQHYKPRTGFVRALLSALRSISVGNPRQTAHDLSVLVTQDFLVEVIGSFGTQAIAPSFLNIMALVDEEALNHYDRPGRAPMFADMLRYAQEQIRRGNLLQHRWDVETFASFADSYLRRRHERVSAEHLRQAMQILYAPASYRVLSTNWFLLRLIAAGYVRNAVDVVDAESAGLTSPRSSRERTAIESLLKDYDEEALSEMLETEKGVMASLFGAVLLSTYVNELRAEVAQEFADQHRFLSGVLSTCSALLSPLGTVAVVAYCASMFSSIIQQLANPSNQEKSFCTLQGYAELISSNNSGLTNDTFITNLTAIFGRHECVARNETLHEILNNSRGESLSVTNMSATPASLSVLTTMYLALPIIAFGGYAAQWVSRRMSSRGRGSFTPPEMFSMLSAVVCAKLGLNTFLTLTAHVSHNAFSTALNWSVTRLYLPLSLIEQPKKIGLFVNSAMSAAWSSRRMRFEPSSRACAIAAALSIPFEYAGHIVAKLHIIDARYTSTIPATCRQILNFTVKHARVAAFFGTIIAARRHIRNMPYSRRLERIIWADGVKATTAPAALLLLDIAAGDVFLSTVVLTLDSLVSLIPDMICSANVDMLNNAGNQMAALEQWLVENLDEEALLKIAMLTSLQRLPGSTHGELEKILEEFYNKDQVTDYGVDLVVDDDFTEGITERQLLEWQSDDASRRRTRGGDCADASSEGELIGATSSDYYDPPERRRGPTLYEELVRGILERHGTRCSDARAGEGEDAEEALLFSDLRLQLDDAAVPHEEQSERGRSSRRGRFHFDSDDDDFDVESQRHGDGRRSSRRSARSGRGREYDPGDMGHSSRGAASESDARCSRRSDRGEPATSPRRHPARVVPQQSEASPSAPRNHPSGAIPKVRSATAATHTKKDGRKKNDKPFITEFCGSALDFLGSPEDLSRYMSGEERARASSPRRGIGVPRRHLDRVVYETEGAQDVDDGVFDISRYVTPHNQTRGSSRAGTSSSSSAPQGATCLAPGSSLTSLDDDALDILGAIQEQQRRRR</sequence>
<feature type="compositionally biased region" description="Basic and acidic residues" evidence="1">
    <location>
        <begin position="700"/>
        <end position="710"/>
    </location>
</feature>
<keyword evidence="2" id="KW-1133">Transmembrane helix</keyword>
<feature type="region of interest" description="Disordered" evidence="1">
    <location>
        <begin position="699"/>
        <end position="736"/>
    </location>
</feature>
<keyword evidence="2" id="KW-0472">Membrane</keyword>
<evidence type="ECO:0000313" key="3">
    <source>
        <dbReference type="EMBL" id="EOA62325.1"/>
    </source>
</evidence>
<dbReference type="PATRIC" id="fig|1269275.4.peg.910"/>
<feature type="compositionally biased region" description="Basic and acidic residues" evidence="1">
    <location>
        <begin position="784"/>
        <end position="795"/>
    </location>
</feature>
<dbReference type="AlphaFoldDB" id="S6G5W2"/>
<feature type="compositionally biased region" description="Basic and acidic residues" evidence="1">
    <location>
        <begin position="853"/>
        <end position="865"/>
    </location>
</feature>
<gene>
    <name evidence="3" type="ORF">CRT38_03632</name>
</gene>
<feature type="transmembrane region" description="Helical" evidence="2">
    <location>
        <begin position="367"/>
        <end position="389"/>
    </location>
</feature>
<feature type="compositionally biased region" description="Low complexity" evidence="1">
    <location>
        <begin position="995"/>
        <end position="1009"/>
    </location>
</feature>
<evidence type="ECO:0000256" key="2">
    <source>
        <dbReference type="SAM" id="Phobius"/>
    </source>
</evidence>
<organism evidence="3 4">
    <name type="scientific">Anaplasma phagocytophilum str. CRT38</name>
    <dbReference type="NCBI Taxonomy" id="1269275"/>
    <lineage>
        <taxon>Bacteria</taxon>
        <taxon>Pseudomonadati</taxon>
        <taxon>Pseudomonadota</taxon>
        <taxon>Alphaproteobacteria</taxon>
        <taxon>Rickettsiales</taxon>
        <taxon>Anaplasmataceae</taxon>
        <taxon>Anaplasma</taxon>
        <taxon>phagocytophilum group</taxon>
    </lineage>
</organism>
<dbReference type="EMBL" id="APHI01000002">
    <property type="protein sequence ID" value="EOA62325.1"/>
    <property type="molecule type" value="Genomic_DNA"/>
</dbReference>
<dbReference type="RefSeq" id="WP_021799721.1">
    <property type="nucleotide sequence ID" value="NZ_APHI01000002.1"/>
</dbReference>
<feature type="region of interest" description="Disordered" evidence="1">
    <location>
        <begin position="784"/>
        <end position="921"/>
    </location>
</feature>
<accession>S6G5W2</accession>
<reference evidence="3 4" key="1">
    <citation type="submission" date="2013-03" db="EMBL/GenBank/DDBJ databases">
        <title>Genome sequence of Anaplasma phagocytophilum strain CRT38.</title>
        <authorList>
            <person name="Felsheim R.F."/>
            <person name="Kurtti T.J."/>
            <person name="Munderloh U.G."/>
        </authorList>
    </citation>
    <scope>NUCLEOTIDE SEQUENCE [LARGE SCALE GENOMIC DNA]</scope>
    <source>
        <strain evidence="3 4">CRT38</strain>
    </source>
</reference>
<feature type="compositionally biased region" description="Basic and acidic residues" evidence="1">
    <location>
        <begin position="814"/>
        <end position="823"/>
    </location>
</feature>
<dbReference type="Proteomes" id="UP000053165">
    <property type="component" value="Unassembled WGS sequence"/>
</dbReference>
<evidence type="ECO:0000313" key="4">
    <source>
        <dbReference type="Proteomes" id="UP000053165"/>
    </source>
</evidence>
<keyword evidence="2" id="KW-0812">Transmembrane</keyword>
<feature type="region of interest" description="Disordered" evidence="1">
    <location>
        <begin position="989"/>
        <end position="1022"/>
    </location>
</feature>
<evidence type="ECO:0000256" key="1">
    <source>
        <dbReference type="SAM" id="MobiDB-lite"/>
    </source>
</evidence>